<protein>
    <submittedName>
        <fullName evidence="3">Ras-domain-containing protein</fullName>
    </submittedName>
</protein>
<dbReference type="SMART" id="SM00175">
    <property type="entry name" value="RAB"/>
    <property type="match status" value="1"/>
</dbReference>
<dbReference type="GO" id="GO:0005525">
    <property type="term" value="F:GTP binding"/>
    <property type="evidence" value="ECO:0007669"/>
    <property type="project" value="InterPro"/>
</dbReference>
<evidence type="ECO:0000256" key="1">
    <source>
        <dbReference type="ARBA" id="ARBA00006270"/>
    </source>
</evidence>
<dbReference type="PRINTS" id="PR00449">
    <property type="entry name" value="RASTRNSFRMNG"/>
</dbReference>
<dbReference type="InterPro" id="IPR005225">
    <property type="entry name" value="Small_GTP-bd"/>
</dbReference>
<dbReference type="PROSITE" id="PS51419">
    <property type="entry name" value="RAB"/>
    <property type="match status" value="1"/>
</dbReference>
<comment type="similarity">
    <text evidence="1">Belongs to the small GTPase superfamily. Rab family.</text>
</comment>
<dbReference type="Proteomes" id="UP000267821">
    <property type="component" value="Unassembled WGS sequence"/>
</dbReference>
<dbReference type="PROSITE" id="PS51421">
    <property type="entry name" value="RAS"/>
    <property type="match status" value="1"/>
</dbReference>
<dbReference type="PROSITE" id="PS51420">
    <property type="entry name" value="RHO"/>
    <property type="match status" value="1"/>
</dbReference>
<dbReference type="Pfam" id="PF00071">
    <property type="entry name" value="Ras"/>
    <property type="match status" value="1"/>
</dbReference>
<dbReference type="NCBIfam" id="TIGR00231">
    <property type="entry name" value="small_GTP"/>
    <property type="match status" value="1"/>
</dbReference>
<dbReference type="PANTHER" id="PTHR47979">
    <property type="entry name" value="DRAB11-RELATED"/>
    <property type="match status" value="1"/>
</dbReference>
<organism evidence="3 4">
    <name type="scientific">Terfezia boudieri ATCC MYA-4762</name>
    <dbReference type="NCBI Taxonomy" id="1051890"/>
    <lineage>
        <taxon>Eukaryota</taxon>
        <taxon>Fungi</taxon>
        <taxon>Dikarya</taxon>
        <taxon>Ascomycota</taxon>
        <taxon>Pezizomycotina</taxon>
        <taxon>Pezizomycetes</taxon>
        <taxon>Pezizales</taxon>
        <taxon>Pezizaceae</taxon>
        <taxon>Terfezia</taxon>
    </lineage>
</organism>
<dbReference type="GO" id="GO:0003924">
    <property type="term" value="F:GTPase activity"/>
    <property type="evidence" value="ECO:0007669"/>
    <property type="project" value="InterPro"/>
</dbReference>
<dbReference type="Gene3D" id="3.40.50.300">
    <property type="entry name" value="P-loop containing nucleotide triphosphate hydrolases"/>
    <property type="match status" value="1"/>
</dbReference>
<dbReference type="FunFam" id="3.40.50.300:FF:001447">
    <property type="entry name" value="Ras-related protein Rab-1B"/>
    <property type="match status" value="1"/>
</dbReference>
<dbReference type="SMART" id="SM00176">
    <property type="entry name" value="RAN"/>
    <property type="match status" value="1"/>
</dbReference>
<accession>A0A3N4M036</accession>
<dbReference type="InterPro" id="IPR001806">
    <property type="entry name" value="Small_GTPase"/>
</dbReference>
<dbReference type="STRING" id="1051890.A0A3N4M036"/>
<reference evidence="3 4" key="1">
    <citation type="journal article" date="2018" name="Nat. Ecol. Evol.">
        <title>Pezizomycetes genomes reveal the molecular basis of ectomycorrhizal truffle lifestyle.</title>
        <authorList>
            <person name="Murat C."/>
            <person name="Payen T."/>
            <person name="Noel B."/>
            <person name="Kuo A."/>
            <person name="Morin E."/>
            <person name="Chen J."/>
            <person name="Kohler A."/>
            <person name="Krizsan K."/>
            <person name="Balestrini R."/>
            <person name="Da Silva C."/>
            <person name="Montanini B."/>
            <person name="Hainaut M."/>
            <person name="Levati E."/>
            <person name="Barry K.W."/>
            <person name="Belfiori B."/>
            <person name="Cichocki N."/>
            <person name="Clum A."/>
            <person name="Dockter R.B."/>
            <person name="Fauchery L."/>
            <person name="Guy J."/>
            <person name="Iotti M."/>
            <person name="Le Tacon F."/>
            <person name="Lindquist E.A."/>
            <person name="Lipzen A."/>
            <person name="Malagnac F."/>
            <person name="Mello A."/>
            <person name="Molinier V."/>
            <person name="Miyauchi S."/>
            <person name="Poulain J."/>
            <person name="Riccioni C."/>
            <person name="Rubini A."/>
            <person name="Sitrit Y."/>
            <person name="Splivallo R."/>
            <person name="Traeger S."/>
            <person name="Wang M."/>
            <person name="Zifcakova L."/>
            <person name="Wipf D."/>
            <person name="Zambonelli A."/>
            <person name="Paolocci F."/>
            <person name="Nowrousian M."/>
            <person name="Ottonello S."/>
            <person name="Baldrian P."/>
            <person name="Spatafora J.W."/>
            <person name="Henrissat B."/>
            <person name="Nagy L.G."/>
            <person name="Aury J.M."/>
            <person name="Wincker P."/>
            <person name="Grigoriev I.V."/>
            <person name="Bonfante P."/>
            <person name="Martin F.M."/>
        </authorList>
    </citation>
    <scope>NUCLEOTIDE SEQUENCE [LARGE SCALE GENOMIC DNA]</scope>
    <source>
        <strain evidence="3 4">ATCC MYA-4762</strain>
    </source>
</reference>
<dbReference type="SUPFAM" id="SSF52540">
    <property type="entry name" value="P-loop containing nucleoside triphosphate hydrolases"/>
    <property type="match status" value="1"/>
</dbReference>
<evidence type="ECO:0000256" key="2">
    <source>
        <dbReference type="SAM" id="MobiDB-lite"/>
    </source>
</evidence>
<dbReference type="SMART" id="SM00174">
    <property type="entry name" value="RHO"/>
    <property type="match status" value="1"/>
</dbReference>
<dbReference type="InterPro" id="IPR027417">
    <property type="entry name" value="P-loop_NTPase"/>
</dbReference>
<sequence length="257" mass="27809">MTQPWDYIAKVVNIGDSACGKTSLTLRLCEGRFQPQHNVTIGVEFGSRVIPLPPVPTDPTKPPDLVSNPLYTPKIKLQIWDTAGQETFRSITRSYFRGCAGAIIVYDVTRRSTFANAGMWLEELKKAEGEGYAGDNGAGMGEGGGVSVILVGNKKDLQNGATGGNSKRRREVSYEEARTWAEDNEIKYFVETSAKSGEGVEEVFVAVARDIYERIKAGRVVVGGKGSGVKGPPGRNNNNRIMDIYGKGRGRGRGGCC</sequence>
<dbReference type="EMBL" id="ML121535">
    <property type="protein sequence ID" value="RPB26281.1"/>
    <property type="molecule type" value="Genomic_DNA"/>
</dbReference>
<proteinExistence type="inferred from homology"/>
<dbReference type="OrthoDB" id="9989112at2759"/>
<name>A0A3N4M036_9PEZI</name>
<dbReference type="CDD" id="cd00154">
    <property type="entry name" value="Rab"/>
    <property type="match status" value="1"/>
</dbReference>
<evidence type="ECO:0000313" key="3">
    <source>
        <dbReference type="EMBL" id="RPB26281.1"/>
    </source>
</evidence>
<evidence type="ECO:0000313" key="4">
    <source>
        <dbReference type="Proteomes" id="UP000267821"/>
    </source>
</evidence>
<dbReference type="InterPro" id="IPR050209">
    <property type="entry name" value="Rab_GTPases_membrane_traffic"/>
</dbReference>
<dbReference type="AlphaFoldDB" id="A0A3N4M036"/>
<dbReference type="InParanoid" id="A0A3N4M036"/>
<feature type="region of interest" description="Disordered" evidence="2">
    <location>
        <begin position="224"/>
        <end position="245"/>
    </location>
</feature>
<keyword evidence="4" id="KW-1185">Reference proteome</keyword>
<gene>
    <name evidence="3" type="ORF">L211DRAFT_821280</name>
</gene>
<dbReference type="SMART" id="SM00173">
    <property type="entry name" value="RAS"/>
    <property type="match status" value="1"/>
</dbReference>